<evidence type="ECO:0000313" key="3">
    <source>
        <dbReference type="Proteomes" id="UP000188219"/>
    </source>
</evidence>
<name>A0A1Q2M913_9GAMM</name>
<dbReference type="Gene3D" id="2.60.40.3440">
    <property type="match status" value="2"/>
</dbReference>
<dbReference type="CDD" id="cd11304">
    <property type="entry name" value="Cadherin_repeat"/>
    <property type="match status" value="1"/>
</dbReference>
<evidence type="ECO:0000313" key="2">
    <source>
        <dbReference type="EMBL" id="AQQ69058.1"/>
    </source>
</evidence>
<dbReference type="Proteomes" id="UP000188219">
    <property type="component" value="Chromosome"/>
</dbReference>
<accession>A0A1Q2M913</accession>
<dbReference type="AlphaFoldDB" id="A0A1Q2M913"/>
<dbReference type="KEGG" id="maga:Mag101_16545"/>
<sequence length="718" mass="76792">MIEQQKIRTALLASIALPLFLTGCGGGGGDSTPPPPNATSQSISLDEDTNIEGEVSGTAQAGGALSFELQQGPENGQLSLSGTGFSYTPNADFFGQDSFRFTAIEDGRRSSPATVTITVNPINDAPVATSDNFSTDEDIVLTAMLPVEDVDGDQLNYSVTVEPVNGELQISASGEFTYQPAKDFFGTDEFRLTASDSEFETDEVTIALTIAAVNDAPEVPEQISANLAAGATQAIDLQIVDVDSTDLTTSVVEQPQVAEVASIDNDLGSMNLSTTYGTWGADQLSFVTNDGELDSNTSLMNIDVAVAQTTTEEAVTTLSSAGSTTIDLLADGPEGLLAMTGLSYGALGAIGSGVQQQYIAFADTAGAPTAAGYILAGKGIPIPLALGVADSTAFSIAMDDNNQLFFGALSAAGAFTTNSALPSFEGTNHIQVTAQYVSGNGFILFSNDGVIRYYDQQGNTRWSQPVTHDFGFEIGAWHTHDVRVEGNNAHFVGMLMSCGQDSCGSMTGAGSFSLKLNLTTGEITELYQPKTSSMAGYHLQITSDGRVLMAHRSQLTLLATDGTTEWVQSVNYSDLSRIGLTKSEDILWWSHDINNDSSTVTRLSIDGELQAQSSYNHGISYPWAEDIIVDEYGNTFIKLIDRYNDPDYNGDHVVIHYDYTTKSQWVQRSEGQYQPQSYIPPVMVLKDELQLFSGFYDYYGVSDGDAYLQKLTIDRNIP</sequence>
<protein>
    <recommendedName>
        <fullName evidence="1">RapA2 cadherin-like domain-containing protein</fullName>
    </recommendedName>
</protein>
<gene>
    <name evidence="2" type="ORF">Mag101_16545</name>
</gene>
<dbReference type="InterPro" id="IPR040853">
    <property type="entry name" value="RapA2_cadherin-like"/>
</dbReference>
<feature type="domain" description="RapA2 cadherin-like" evidence="1">
    <location>
        <begin position="113"/>
        <end position="178"/>
    </location>
</feature>
<dbReference type="RefSeq" id="WP_077407514.1">
    <property type="nucleotide sequence ID" value="NZ_CP019650.1"/>
</dbReference>
<reference evidence="2" key="1">
    <citation type="submission" date="2017-02" db="EMBL/GenBank/DDBJ databases">
        <title>Genome of Microbulbifer agarilyticus GP101.</title>
        <authorList>
            <person name="Jung J."/>
            <person name="Bae S.S."/>
            <person name="Baek K."/>
        </authorList>
    </citation>
    <scope>NUCLEOTIDE SEQUENCE [LARGE SCALE GENOMIC DNA]</scope>
    <source>
        <strain evidence="2">GP101</strain>
    </source>
</reference>
<dbReference type="PROSITE" id="PS51257">
    <property type="entry name" value="PROKAR_LIPOPROTEIN"/>
    <property type="match status" value="1"/>
</dbReference>
<dbReference type="OrthoDB" id="9805100at2"/>
<organism evidence="2 3">
    <name type="scientific">Microbulbifer agarilyticus</name>
    <dbReference type="NCBI Taxonomy" id="260552"/>
    <lineage>
        <taxon>Bacteria</taxon>
        <taxon>Pseudomonadati</taxon>
        <taxon>Pseudomonadota</taxon>
        <taxon>Gammaproteobacteria</taxon>
        <taxon>Cellvibrionales</taxon>
        <taxon>Microbulbiferaceae</taxon>
        <taxon>Microbulbifer</taxon>
    </lineage>
</organism>
<dbReference type="EMBL" id="CP019650">
    <property type="protein sequence ID" value="AQQ69058.1"/>
    <property type="molecule type" value="Genomic_DNA"/>
</dbReference>
<proteinExistence type="predicted"/>
<evidence type="ECO:0000259" key="1">
    <source>
        <dbReference type="Pfam" id="PF17803"/>
    </source>
</evidence>
<dbReference type="NCBIfam" id="NF012211">
    <property type="entry name" value="tand_rpt_95"/>
    <property type="match status" value="2"/>
</dbReference>
<keyword evidence="3" id="KW-1185">Reference proteome</keyword>
<dbReference type="Pfam" id="PF17803">
    <property type="entry name" value="Cadherin_4"/>
    <property type="match status" value="1"/>
</dbReference>